<gene>
    <name evidence="3" type="ORF">CFP71_28030</name>
</gene>
<name>A0A229RUD5_9PSEU</name>
<evidence type="ECO:0000259" key="2">
    <source>
        <dbReference type="PROSITE" id="PS51462"/>
    </source>
</evidence>
<accession>A0A229RUD5</accession>
<dbReference type="Gene3D" id="3.90.79.10">
    <property type="entry name" value="Nucleoside Triphosphate Pyrophosphohydrolase"/>
    <property type="match status" value="1"/>
</dbReference>
<evidence type="ECO:0000313" key="3">
    <source>
        <dbReference type="EMBL" id="OXM50282.1"/>
    </source>
</evidence>
<protein>
    <submittedName>
        <fullName evidence="3">NUDIX hydrolase</fullName>
    </submittedName>
</protein>
<keyword evidence="3" id="KW-0378">Hydrolase</keyword>
<dbReference type="EMBL" id="NMQT01000102">
    <property type="protein sequence ID" value="OXM50282.1"/>
    <property type="molecule type" value="Genomic_DNA"/>
</dbReference>
<dbReference type="PROSITE" id="PS51462">
    <property type="entry name" value="NUDIX"/>
    <property type="match status" value="1"/>
</dbReference>
<dbReference type="InterPro" id="IPR015797">
    <property type="entry name" value="NUDIX_hydrolase-like_dom_sf"/>
</dbReference>
<dbReference type="CDD" id="cd03674">
    <property type="entry name" value="NUDIX_Hydrolase"/>
    <property type="match status" value="1"/>
</dbReference>
<sequence length="186" mass="20205">MPITDTDIRAAVTTHLDHHPGDAAALTEPLTLLGQGTDFASRRTFPMHVTVGALLVRRNTHILLIDHRAYGIKLQPGGHLEPTDTSLTDAALRELIEETGVDRHKITLASTIPAYVEYGAVPARPSKDEPPHFHLDIGYTFTTIDGEIGRLQDVEVTGASWHTLADAEQQLGRRITRAIGAPARSG</sequence>
<comment type="caution">
    <text evidence="3">The sequence shown here is derived from an EMBL/GenBank/DDBJ whole genome shotgun (WGS) entry which is preliminary data.</text>
</comment>
<dbReference type="AlphaFoldDB" id="A0A229RUD5"/>
<evidence type="ECO:0000313" key="4">
    <source>
        <dbReference type="Proteomes" id="UP000215223"/>
    </source>
</evidence>
<dbReference type="PANTHER" id="PTHR43736">
    <property type="entry name" value="ADP-RIBOSE PYROPHOSPHATASE"/>
    <property type="match status" value="1"/>
</dbReference>
<organism evidence="3 4">
    <name type="scientific">Amycolatopsis thailandensis</name>
    <dbReference type="NCBI Taxonomy" id="589330"/>
    <lineage>
        <taxon>Bacteria</taxon>
        <taxon>Bacillati</taxon>
        <taxon>Actinomycetota</taxon>
        <taxon>Actinomycetes</taxon>
        <taxon>Pseudonocardiales</taxon>
        <taxon>Pseudonocardiaceae</taxon>
        <taxon>Amycolatopsis</taxon>
    </lineage>
</organism>
<comment type="similarity">
    <text evidence="1">Belongs to the Nudix hydrolase family.</text>
</comment>
<dbReference type="GO" id="GO:0016787">
    <property type="term" value="F:hydrolase activity"/>
    <property type="evidence" value="ECO:0007669"/>
    <property type="project" value="UniProtKB-KW"/>
</dbReference>
<feature type="domain" description="Nudix hydrolase" evidence="2">
    <location>
        <begin position="46"/>
        <end position="186"/>
    </location>
</feature>
<dbReference type="InterPro" id="IPR000086">
    <property type="entry name" value="NUDIX_hydrolase_dom"/>
</dbReference>
<dbReference type="OrthoDB" id="21568at2"/>
<reference evidence="3 4" key="1">
    <citation type="submission" date="2017-07" db="EMBL/GenBank/DDBJ databases">
        <title>Amycolatopsis thailandensis Genome sequencing and assembly.</title>
        <authorList>
            <person name="Kaur N."/>
            <person name="Mayilraj S."/>
        </authorList>
    </citation>
    <scope>NUCLEOTIDE SEQUENCE [LARGE SCALE GENOMIC DNA]</scope>
    <source>
        <strain evidence="3 4">JCM 16380</strain>
    </source>
</reference>
<keyword evidence="4" id="KW-1185">Reference proteome</keyword>
<dbReference type="PANTHER" id="PTHR43736:SF1">
    <property type="entry name" value="DIHYDRONEOPTERIN TRIPHOSPHATE DIPHOSPHATASE"/>
    <property type="match status" value="1"/>
</dbReference>
<dbReference type="Proteomes" id="UP000215223">
    <property type="component" value="Unassembled WGS sequence"/>
</dbReference>
<proteinExistence type="inferred from homology"/>
<dbReference type="SUPFAM" id="SSF55811">
    <property type="entry name" value="Nudix"/>
    <property type="match status" value="1"/>
</dbReference>
<evidence type="ECO:0000256" key="1">
    <source>
        <dbReference type="ARBA" id="ARBA00005582"/>
    </source>
</evidence>
<dbReference type="Pfam" id="PF00293">
    <property type="entry name" value="NUDIX"/>
    <property type="match status" value="1"/>
</dbReference>